<name>A0A4R2JUH7_9PSEU</name>
<proteinExistence type="predicted"/>
<protein>
    <submittedName>
        <fullName evidence="1">Uncharacterized protein</fullName>
    </submittedName>
</protein>
<dbReference type="AlphaFoldDB" id="A0A4R2JUH7"/>
<dbReference type="Proteomes" id="UP000295680">
    <property type="component" value="Unassembled WGS sequence"/>
</dbReference>
<reference evidence="1 2" key="1">
    <citation type="submission" date="2019-03" db="EMBL/GenBank/DDBJ databases">
        <title>Genomic Encyclopedia of Type Strains, Phase IV (KMG-IV): sequencing the most valuable type-strain genomes for metagenomic binning, comparative biology and taxonomic classification.</title>
        <authorList>
            <person name="Goeker M."/>
        </authorList>
    </citation>
    <scope>NUCLEOTIDE SEQUENCE [LARGE SCALE GENOMIC DNA]</scope>
    <source>
        <strain evidence="1 2">DSM 45934</strain>
    </source>
</reference>
<sequence>MHHRMSAGSSETDVNELIVMAIGSRRWTVVITVTSVA</sequence>
<accession>A0A4R2JUH7</accession>
<evidence type="ECO:0000313" key="1">
    <source>
        <dbReference type="EMBL" id="TCO62857.1"/>
    </source>
</evidence>
<organism evidence="1 2">
    <name type="scientific">Actinocrispum wychmicini</name>
    <dbReference type="NCBI Taxonomy" id="1213861"/>
    <lineage>
        <taxon>Bacteria</taxon>
        <taxon>Bacillati</taxon>
        <taxon>Actinomycetota</taxon>
        <taxon>Actinomycetes</taxon>
        <taxon>Pseudonocardiales</taxon>
        <taxon>Pseudonocardiaceae</taxon>
        <taxon>Actinocrispum</taxon>
    </lineage>
</organism>
<dbReference type="EMBL" id="SLWS01000002">
    <property type="protein sequence ID" value="TCO62857.1"/>
    <property type="molecule type" value="Genomic_DNA"/>
</dbReference>
<gene>
    <name evidence="1" type="ORF">EV192_102996</name>
</gene>
<comment type="caution">
    <text evidence="1">The sequence shown here is derived from an EMBL/GenBank/DDBJ whole genome shotgun (WGS) entry which is preliminary data.</text>
</comment>
<evidence type="ECO:0000313" key="2">
    <source>
        <dbReference type="Proteomes" id="UP000295680"/>
    </source>
</evidence>
<keyword evidence="2" id="KW-1185">Reference proteome</keyword>